<dbReference type="SUPFAM" id="SSF51261">
    <property type="entry name" value="Duplicated hybrid motif"/>
    <property type="match status" value="1"/>
</dbReference>
<accession>A0A951QCR3</accession>
<dbReference type="GO" id="GO:0004222">
    <property type="term" value="F:metalloendopeptidase activity"/>
    <property type="evidence" value="ECO:0007669"/>
    <property type="project" value="TreeGrafter"/>
</dbReference>
<feature type="signal peptide" evidence="1">
    <location>
        <begin position="1"/>
        <end position="32"/>
    </location>
</feature>
<dbReference type="InterPro" id="IPR036779">
    <property type="entry name" value="LysM_dom_sf"/>
</dbReference>
<dbReference type="Pfam" id="PF01551">
    <property type="entry name" value="Peptidase_M23"/>
    <property type="match status" value="1"/>
</dbReference>
<evidence type="ECO:0000313" key="4">
    <source>
        <dbReference type="Proteomes" id="UP000757435"/>
    </source>
</evidence>
<name>A0A951QCR3_9CYAN</name>
<feature type="chain" id="PRO_5037061487" evidence="1">
    <location>
        <begin position="33"/>
        <end position="302"/>
    </location>
</feature>
<dbReference type="InterPro" id="IPR050570">
    <property type="entry name" value="Cell_wall_metabolism_enzyme"/>
</dbReference>
<dbReference type="InterPro" id="IPR016047">
    <property type="entry name" value="M23ase_b-sheet_dom"/>
</dbReference>
<dbReference type="CDD" id="cd12797">
    <property type="entry name" value="M23_peptidase"/>
    <property type="match status" value="1"/>
</dbReference>
<proteinExistence type="predicted"/>
<evidence type="ECO:0000313" key="3">
    <source>
        <dbReference type="EMBL" id="MBW4660897.1"/>
    </source>
</evidence>
<dbReference type="PROSITE" id="PS51782">
    <property type="entry name" value="LYSM"/>
    <property type="match status" value="1"/>
</dbReference>
<gene>
    <name evidence="3" type="ORF">KME15_19660</name>
</gene>
<dbReference type="SMART" id="SM00257">
    <property type="entry name" value="LysM"/>
    <property type="match status" value="1"/>
</dbReference>
<dbReference type="SUPFAM" id="SSF54106">
    <property type="entry name" value="LysM domain"/>
    <property type="match status" value="1"/>
</dbReference>
<dbReference type="Gene3D" id="3.10.350.10">
    <property type="entry name" value="LysM domain"/>
    <property type="match status" value="1"/>
</dbReference>
<evidence type="ECO:0000256" key="1">
    <source>
        <dbReference type="SAM" id="SignalP"/>
    </source>
</evidence>
<dbReference type="EMBL" id="JAHHHD010000027">
    <property type="protein sequence ID" value="MBW4660897.1"/>
    <property type="molecule type" value="Genomic_DNA"/>
</dbReference>
<dbReference type="Gene3D" id="2.70.70.10">
    <property type="entry name" value="Glucose Permease (Domain IIA)"/>
    <property type="match status" value="1"/>
</dbReference>
<dbReference type="Proteomes" id="UP000757435">
    <property type="component" value="Unassembled WGS sequence"/>
</dbReference>
<comment type="caution">
    <text evidence="3">The sequence shown here is derived from an EMBL/GenBank/DDBJ whole genome shotgun (WGS) entry which is preliminary data.</text>
</comment>
<reference evidence="3" key="1">
    <citation type="submission" date="2021-05" db="EMBL/GenBank/DDBJ databases">
        <authorList>
            <person name="Pietrasiak N."/>
            <person name="Ward R."/>
            <person name="Stajich J.E."/>
            <person name="Kurbessoian T."/>
        </authorList>
    </citation>
    <scope>NUCLEOTIDE SEQUENCE</scope>
    <source>
        <strain evidence="3">UHER 2000/2452</strain>
    </source>
</reference>
<keyword evidence="1" id="KW-0732">Signal</keyword>
<evidence type="ECO:0000259" key="2">
    <source>
        <dbReference type="PROSITE" id="PS51782"/>
    </source>
</evidence>
<dbReference type="InterPro" id="IPR018392">
    <property type="entry name" value="LysM"/>
</dbReference>
<dbReference type="AlphaFoldDB" id="A0A951QCR3"/>
<protein>
    <submittedName>
        <fullName evidence="3">M23 family metallopeptidase</fullName>
    </submittedName>
</protein>
<reference evidence="3" key="2">
    <citation type="journal article" date="2022" name="Microbiol. Resour. Announc.">
        <title>Metagenome Sequencing to Explore Phylogenomics of Terrestrial Cyanobacteria.</title>
        <authorList>
            <person name="Ward R.D."/>
            <person name="Stajich J.E."/>
            <person name="Johansen J.R."/>
            <person name="Huntemann M."/>
            <person name="Clum A."/>
            <person name="Foster B."/>
            <person name="Foster B."/>
            <person name="Roux S."/>
            <person name="Palaniappan K."/>
            <person name="Varghese N."/>
            <person name="Mukherjee S."/>
            <person name="Reddy T.B.K."/>
            <person name="Daum C."/>
            <person name="Copeland A."/>
            <person name="Chen I.A."/>
            <person name="Ivanova N.N."/>
            <person name="Kyrpides N.C."/>
            <person name="Shapiro N."/>
            <person name="Eloe-Fadrosh E.A."/>
            <person name="Pietrasiak N."/>
        </authorList>
    </citation>
    <scope>NUCLEOTIDE SEQUENCE</scope>
    <source>
        <strain evidence="3">UHER 2000/2452</strain>
    </source>
</reference>
<dbReference type="PANTHER" id="PTHR21666:SF290">
    <property type="entry name" value="PEPTIDASE M23 DOMAIN PROTEIN"/>
    <property type="match status" value="1"/>
</dbReference>
<dbReference type="CDD" id="cd00118">
    <property type="entry name" value="LysM"/>
    <property type="match status" value="1"/>
</dbReference>
<feature type="domain" description="LysM" evidence="2">
    <location>
        <begin position="51"/>
        <end position="95"/>
    </location>
</feature>
<dbReference type="Pfam" id="PF01476">
    <property type="entry name" value="LysM"/>
    <property type="match status" value="1"/>
</dbReference>
<sequence>MKLPQHFKRSYFKSSSLGSVALLGLLALPVSAQSANAPATGCPQPALSRLTRHRVASGETIASIAQQYNLIPATLLGFNPDIRSGSAPVGTELVIPPYNGVRVDVPAGRNWREIAKSYGVRADVLFEINGCQEAPSVVFVPGVNWSPPGTAQATVANALSRSPLPGTAAILRNYGWQLDASSKVVFNSGVDLEAAAGTNVLSAGAGTVAFAGTQDEYGKMVVINHSQGLQTRYAQLGEISVQVGQQVQTGDRIGKVSAASDAPGGSTGGLHFEVRSNSSLGWVAQDPGNYIPALKRSDRGTR</sequence>
<dbReference type="PANTHER" id="PTHR21666">
    <property type="entry name" value="PEPTIDASE-RELATED"/>
    <property type="match status" value="1"/>
</dbReference>
<organism evidence="3 4">
    <name type="scientific">Drouetiella hepatica Uher 2000/2452</name>
    <dbReference type="NCBI Taxonomy" id="904376"/>
    <lineage>
        <taxon>Bacteria</taxon>
        <taxon>Bacillati</taxon>
        <taxon>Cyanobacteriota</taxon>
        <taxon>Cyanophyceae</taxon>
        <taxon>Oculatellales</taxon>
        <taxon>Oculatellaceae</taxon>
        <taxon>Drouetiella</taxon>
    </lineage>
</organism>
<dbReference type="InterPro" id="IPR011055">
    <property type="entry name" value="Dup_hybrid_motif"/>
</dbReference>